<dbReference type="Gene3D" id="3.40.50.1440">
    <property type="entry name" value="Tubulin/FtsZ, GTPase domain"/>
    <property type="match status" value="1"/>
</dbReference>
<dbReference type="EMBL" id="BSYR01000024">
    <property type="protein sequence ID" value="GMI91201.1"/>
    <property type="molecule type" value="Genomic_DNA"/>
</dbReference>
<dbReference type="PROSITE" id="PS50275">
    <property type="entry name" value="SAC"/>
    <property type="match status" value="1"/>
</dbReference>
<keyword evidence="2" id="KW-0926">Vacuole</keyword>
<accession>A0A9W7I9C2</accession>
<protein>
    <recommendedName>
        <fullName evidence="7">SAC domain-containing protein</fullName>
    </recommendedName>
</protein>
<evidence type="ECO:0000256" key="1">
    <source>
        <dbReference type="ARBA" id="ARBA00004148"/>
    </source>
</evidence>
<gene>
    <name evidence="8" type="ORF">HRI_002789400</name>
</gene>
<reference evidence="8" key="1">
    <citation type="submission" date="2023-05" db="EMBL/GenBank/DDBJ databases">
        <title>Genome and transcriptome analyses reveal genes involved in the formation of fine ridges on petal epidermal cells in Hibiscus trionum.</title>
        <authorList>
            <person name="Koshimizu S."/>
            <person name="Masuda S."/>
            <person name="Ishii T."/>
            <person name="Shirasu K."/>
            <person name="Hoshino A."/>
            <person name="Arita M."/>
        </authorList>
    </citation>
    <scope>NUCLEOTIDE SEQUENCE</scope>
    <source>
        <strain evidence="8">Hamamatsu line</strain>
    </source>
</reference>
<comment type="subunit">
    <text evidence="6">Component of the PI(3,5)P2 regulatory complex at least composed of ATG18, SAC/FIG4, FAB1 and VAC14.</text>
</comment>
<dbReference type="InterPro" id="IPR043573">
    <property type="entry name" value="Fig4-like"/>
</dbReference>
<dbReference type="Proteomes" id="UP001165190">
    <property type="component" value="Unassembled WGS sequence"/>
</dbReference>
<evidence type="ECO:0000313" key="9">
    <source>
        <dbReference type="Proteomes" id="UP001165190"/>
    </source>
</evidence>
<dbReference type="PANTHER" id="PTHR45738">
    <property type="entry name" value="POLYPHOSPHOINOSITIDE PHOSPHATASE"/>
    <property type="match status" value="1"/>
</dbReference>
<keyword evidence="4" id="KW-0472">Membrane</keyword>
<dbReference type="OrthoDB" id="405996at2759"/>
<dbReference type="GO" id="GO:0005774">
    <property type="term" value="C:vacuolar membrane"/>
    <property type="evidence" value="ECO:0007669"/>
    <property type="project" value="UniProtKB-SubCell"/>
</dbReference>
<evidence type="ECO:0000256" key="6">
    <source>
        <dbReference type="ARBA" id="ARBA00023464"/>
    </source>
</evidence>
<proteinExistence type="predicted"/>
<dbReference type="SUPFAM" id="SSF52490">
    <property type="entry name" value="Tubulin nucleotide-binding domain-like"/>
    <property type="match status" value="1"/>
</dbReference>
<evidence type="ECO:0000256" key="3">
    <source>
        <dbReference type="ARBA" id="ARBA00022801"/>
    </source>
</evidence>
<comment type="catalytic activity">
    <reaction evidence="5">
        <text>a 1,2-diacyl-sn-glycero-3-phospho-(1D-myo-inositol-3,5-bisphosphate) + H2O = a 1,2-diacyl-sn-glycero-3-phospho-(1D-myo-inositol-3-phosphate) + phosphate</text>
        <dbReference type="Rhea" id="RHEA:32955"/>
        <dbReference type="ChEBI" id="CHEBI:15377"/>
        <dbReference type="ChEBI" id="CHEBI:43474"/>
        <dbReference type="ChEBI" id="CHEBI:57923"/>
        <dbReference type="ChEBI" id="CHEBI:58088"/>
    </reaction>
</comment>
<dbReference type="AlphaFoldDB" id="A0A9W7I9C2"/>
<keyword evidence="9" id="KW-1185">Reference proteome</keyword>
<sequence length="360" mass="40797">MVFVSTLKVVKDSRNVLPTHAFSLFKIFDPGIFVDNATISTGCRFNFVYDGMCVLKYTTMSYRAENRRLFLCGTNRNGESFIVECNGSGGVQNDVMDDVRTRTYRKLFHLEQLNSSKENDVGKEIVDPWLDRVRKLADNCIGLQGILVFEGRLPRINGAHLTIMKSVRFVIDCPFDRGNYFSEFLNVYNDEGVSEHSPPKVLIPSFDPGGSDIIVGYCHDSLNTFFNESESDKYMSRYSNSNWAITLVHVHFEHARLSLVRRYFTAMLVFRSFWHFAETRNLKGGVNDQGRVAIDVEVEQTVVDELCLIIGNDHAVWEGDGETTASGDDLLTVDLCDIQNGEVVVMEMNSRASMVEEHIC</sequence>
<dbReference type="GO" id="GO:0046856">
    <property type="term" value="P:phosphatidylinositol dephosphorylation"/>
    <property type="evidence" value="ECO:0007669"/>
    <property type="project" value="InterPro"/>
</dbReference>
<organism evidence="8 9">
    <name type="scientific">Hibiscus trionum</name>
    <name type="common">Flower of an hour</name>
    <dbReference type="NCBI Taxonomy" id="183268"/>
    <lineage>
        <taxon>Eukaryota</taxon>
        <taxon>Viridiplantae</taxon>
        <taxon>Streptophyta</taxon>
        <taxon>Embryophyta</taxon>
        <taxon>Tracheophyta</taxon>
        <taxon>Spermatophyta</taxon>
        <taxon>Magnoliopsida</taxon>
        <taxon>eudicotyledons</taxon>
        <taxon>Gunneridae</taxon>
        <taxon>Pentapetalae</taxon>
        <taxon>rosids</taxon>
        <taxon>malvids</taxon>
        <taxon>Malvales</taxon>
        <taxon>Malvaceae</taxon>
        <taxon>Malvoideae</taxon>
        <taxon>Hibiscus</taxon>
    </lineage>
</organism>
<evidence type="ECO:0000313" key="8">
    <source>
        <dbReference type="EMBL" id="GMI91201.1"/>
    </source>
</evidence>
<comment type="caution">
    <text evidence="8">The sequence shown here is derived from an EMBL/GenBank/DDBJ whole genome shotgun (WGS) entry which is preliminary data.</text>
</comment>
<dbReference type="Pfam" id="PF02383">
    <property type="entry name" value="Syja_N"/>
    <property type="match status" value="1"/>
</dbReference>
<evidence type="ECO:0000256" key="4">
    <source>
        <dbReference type="ARBA" id="ARBA00023136"/>
    </source>
</evidence>
<evidence type="ECO:0000256" key="5">
    <source>
        <dbReference type="ARBA" id="ARBA00023337"/>
    </source>
</evidence>
<name>A0A9W7I9C2_HIBTR</name>
<dbReference type="InterPro" id="IPR036525">
    <property type="entry name" value="Tubulin/FtsZ_GTPase_sf"/>
</dbReference>
<dbReference type="GO" id="GO:0043813">
    <property type="term" value="F:phosphatidylinositol-3,5-bisphosphate 5-phosphatase activity"/>
    <property type="evidence" value="ECO:0007669"/>
    <property type="project" value="InterPro"/>
</dbReference>
<evidence type="ECO:0000256" key="2">
    <source>
        <dbReference type="ARBA" id="ARBA00022554"/>
    </source>
</evidence>
<keyword evidence="3" id="KW-0378">Hydrolase</keyword>
<dbReference type="PANTHER" id="PTHR45738:SF5">
    <property type="entry name" value="POLYPHOSPHOINOSITIDE PHOSPHATASE"/>
    <property type="match status" value="1"/>
</dbReference>
<comment type="subcellular location">
    <subcellularLocation>
        <location evidence="1">Vacuole membrane</location>
        <topology evidence="1">Peripheral membrane protein</topology>
    </subcellularLocation>
</comment>
<feature type="domain" description="SAC" evidence="7">
    <location>
        <begin position="225"/>
        <end position="302"/>
    </location>
</feature>
<evidence type="ECO:0000259" key="7">
    <source>
        <dbReference type="PROSITE" id="PS50275"/>
    </source>
</evidence>
<dbReference type="InterPro" id="IPR002013">
    <property type="entry name" value="SAC_dom"/>
</dbReference>